<comment type="similarity">
    <text evidence="2">Belongs to the VgrG protein family.</text>
</comment>
<dbReference type="InterPro" id="IPR017847">
    <property type="entry name" value="T6SS_RhsGE_Vgr_subset"/>
</dbReference>
<dbReference type="InterPro" id="IPR037026">
    <property type="entry name" value="Vgr_OB-fold_dom_sf"/>
</dbReference>
<dbReference type="EMBL" id="JAWIIV010000031">
    <property type="protein sequence ID" value="MEC4722478.1"/>
    <property type="molecule type" value="Genomic_DNA"/>
</dbReference>
<evidence type="ECO:0000259" key="5">
    <source>
        <dbReference type="Pfam" id="PF04717"/>
    </source>
</evidence>
<feature type="domain" description="Gp5/Type VI secretion system Vgr C-terminal trimerisation" evidence="7">
    <location>
        <begin position="84"/>
        <end position="155"/>
    </location>
</feature>
<keyword evidence="3" id="KW-0964">Secreted</keyword>
<name>A0ABU6JGD2_9BURK</name>
<organism evidence="8 9">
    <name type="scientific">Noviherbaspirillum album</name>
    <dbReference type="NCBI Taxonomy" id="3080276"/>
    <lineage>
        <taxon>Bacteria</taxon>
        <taxon>Pseudomonadati</taxon>
        <taxon>Pseudomonadota</taxon>
        <taxon>Betaproteobacteria</taxon>
        <taxon>Burkholderiales</taxon>
        <taxon>Oxalobacteraceae</taxon>
        <taxon>Noviherbaspirillum</taxon>
    </lineage>
</organism>
<dbReference type="RefSeq" id="WP_326509153.1">
    <property type="nucleotide sequence ID" value="NZ_JAWIIV010000031.1"/>
</dbReference>
<dbReference type="InterPro" id="IPR050708">
    <property type="entry name" value="T6SS_VgrG/RHS"/>
</dbReference>
<evidence type="ECO:0000259" key="6">
    <source>
        <dbReference type="Pfam" id="PF18431"/>
    </source>
</evidence>
<dbReference type="Pfam" id="PF22178">
    <property type="entry name" value="Gp5_trimer_C"/>
    <property type="match status" value="1"/>
</dbReference>
<comment type="subcellular location">
    <subcellularLocation>
        <location evidence="1">Secreted</location>
    </subcellularLocation>
</comment>
<sequence>AYGRIKVQFPWDRYGRHDERSSCWIRVSQPWAGAGWGTVAIPRIGQEVIIDYLEGDPDRPICTGRLYNSAQPLPYALPGAAHVMGFKSRSTPGGGGYCEMVIHDKKGQELINIHSQKDMVTTVQHTQATVVNGPHQTNTVTNGFQVTKVKKRVELESQTEFIQLKAATEIVLEAGASRIRMEANGKITIQGLHVDVIGTQRIDLNTNANAGTAQPSKVAEPATGRHGQPVVGSKEWQAERQRAQALQQPIIAPDDLIGGPLKLGAKGIAVGAGAVMGAMKGIGAKESSVLLRGGANTAAPFSRLVDGGGLVAHEAAGGHLLERHVGKKADDLLDRLMKDPTIAGSSSFYNRATAESAIAKTLDANQAKINKWLSGGQRDLKIESTLSENIGVTISKGSASALDTANMRLILRRDPTMPNGFRIQTGFPTR</sequence>
<evidence type="ECO:0000256" key="4">
    <source>
        <dbReference type="SAM" id="MobiDB-lite"/>
    </source>
</evidence>
<dbReference type="InterPro" id="IPR006531">
    <property type="entry name" value="Gp5/Vgr_OB"/>
</dbReference>
<dbReference type="InterPro" id="IPR006533">
    <property type="entry name" value="T6SS_Vgr_RhsGE"/>
</dbReference>
<feature type="domain" description="Bacterial CdiA-CT RNAse A" evidence="6">
    <location>
        <begin position="318"/>
        <end position="428"/>
    </location>
</feature>
<keyword evidence="9" id="KW-1185">Reference proteome</keyword>
<feature type="non-terminal residue" evidence="8">
    <location>
        <position position="1"/>
    </location>
</feature>
<dbReference type="PANTHER" id="PTHR32305">
    <property type="match status" value="1"/>
</dbReference>
<comment type="caution">
    <text evidence="8">The sequence shown here is derived from an EMBL/GenBank/DDBJ whole genome shotgun (WGS) entry which is preliminary data.</text>
</comment>
<dbReference type="SUPFAM" id="SSF69349">
    <property type="entry name" value="Phage fibre proteins"/>
    <property type="match status" value="1"/>
</dbReference>
<dbReference type="Pfam" id="PF04717">
    <property type="entry name" value="Phage_base_V"/>
    <property type="match status" value="1"/>
</dbReference>
<feature type="domain" description="Gp5/Type VI secretion system Vgr protein OB-fold" evidence="5">
    <location>
        <begin position="3"/>
        <end position="67"/>
    </location>
</feature>
<dbReference type="PANTHER" id="PTHR32305:SF15">
    <property type="entry name" value="PROTEIN RHSA-RELATED"/>
    <property type="match status" value="1"/>
</dbReference>
<evidence type="ECO:0000256" key="1">
    <source>
        <dbReference type="ARBA" id="ARBA00004613"/>
    </source>
</evidence>
<evidence type="ECO:0000313" key="8">
    <source>
        <dbReference type="EMBL" id="MEC4722478.1"/>
    </source>
</evidence>
<feature type="region of interest" description="Disordered" evidence="4">
    <location>
        <begin position="207"/>
        <end position="232"/>
    </location>
</feature>
<evidence type="ECO:0000256" key="3">
    <source>
        <dbReference type="ARBA" id="ARBA00022525"/>
    </source>
</evidence>
<dbReference type="NCBIfam" id="TIGR01646">
    <property type="entry name" value="vgr_GE"/>
    <property type="match status" value="1"/>
</dbReference>
<evidence type="ECO:0000313" key="9">
    <source>
        <dbReference type="Proteomes" id="UP001352263"/>
    </source>
</evidence>
<dbReference type="InterPro" id="IPR054030">
    <property type="entry name" value="Gp5_Vgr_C"/>
</dbReference>
<dbReference type="InterPro" id="IPR041436">
    <property type="entry name" value="RNAse_A_bac"/>
</dbReference>
<dbReference type="Gene3D" id="2.40.50.230">
    <property type="entry name" value="Gp5 N-terminal domain"/>
    <property type="match status" value="1"/>
</dbReference>
<dbReference type="CDD" id="cd20684">
    <property type="entry name" value="CdiA-CT_Yk_RNaseA-like"/>
    <property type="match status" value="1"/>
</dbReference>
<gene>
    <name evidence="8" type="primary">tssI</name>
    <name evidence="8" type="ORF">RY831_25260</name>
</gene>
<proteinExistence type="inferred from homology"/>
<dbReference type="Pfam" id="PF18431">
    <property type="entry name" value="RNAse_A_bac"/>
    <property type="match status" value="1"/>
</dbReference>
<dbReference type="SUPFAM" id="SSF69255">
    <property type="entry name" value="gp5 N-terminal domain-like"/>
    <property type="match status" value="1"/>
</dbReference>
<protein>
    <submittedName>
        <fullName evidence="8">Type VI secretion system tip protein TssI/VgrG</fullName>
    </submittedName>
</protein>
<accession>A0ABU6JGD2</accession>
<dbReference type="Proteomes" id="UP001352263">
    <property type="component" value="Unassembled WGS sequence"/>
</dbReference>
<evidence type="ECO:0000256" key="2">
    <source>
        <dbReference type="ARBA" id="ARBA00005558"/>
    </source>
</evidence>
<dbReference type="NCBIfam" id="TIGR03361">
    <property type="entry name" value="VI_Rhs_Vgr"/>
    <property type="match status" value="1"/>
</dbReference>
<reference evidence="8 9" key="1">
    <citation type="submission" date="2023-10" db="EMBL/GenBank/DDBJ databases">
        <title>Noviherbaspirillum sp. CPCC 100848 genome assembly.</title>
        <authorList>
            <person name="Li X.Y."/>
            <person name="Fang X.M."/>
        </authorList>
    </citation>
    <scope>NUCLEOTIDE SEQUENCE [LARGE SCALE GENOMIC DNA]</scope>
    <source>
        <strain evidence="8 9">CPCC 100848</strain>
    </source>
</reference>
<evidence type="ECO:0000259" key="7">
    <source>
        <dbReference type="Pfam" id="PF22178"/>
    </source>
</evidence>